<reference evidence="4 5" key="1">
    <citation type="journal article" date="2021" name="ISME Commun">
        <title>Automated analysis of genomic sequences facilitates high-throughput and comprehensive description of bacteria.</title>
        <authorList>
            <person name="Hitch T.C.A."/>
        </authorList>
    </citation>
    <scope>NUCLEOTIDE SEQUENCE [LARGE SCALE GENOMIC DNA]</scope>
    <source>
        <strain evidence="4 5">Sanger_02</strain>
    </source>
</reference>
<dbReference type="PANTHER" id="PTHR43479">
    <property type="entry name" value="ACREF/ENVCD OPERON REPRESSOR-RELATED"/>
    <property type="match status" value="1"/>
</dbReference>
<evidence type="ECO:0000256" key="1">
    <source>
        <dbReference type="ARBA" id="ARBA00023125"/>
    </source>
</evidence>
<dbReference type="PANTHER" id="PTHR43479:SF11">
    <property type="entry name" value="ACREF_ENVCD OPERON REPRESSOR-RELATED"/>
    <property type="match status" value="1"/>
</dbReference>
<dbReference type="Gene3D" id="1.10.357.10">
    <property type="entry name" value="Tetracycline Repressor, domain 2"/>
    <property type="match status" value="1"/>
</dbReference>
<dbReference type="InterPro" id="IPR001647">
    <property type="entry name" value="HTH_TetR"/>
</dbReference>
<dbReference type="RefSeq" id="WP_262580474.1">
    <property type="nucleotide sequence ID" value="NZ_JAOQJV010000001.1"/>
</dbReference>
<dbReference type="PROSITE" id="PS50977">
    <property type="entry name" value="HTH_TETR_2"/>
    <property type="match status" value="1"/>
</dbReference>
<feature type="DNA-binding region" description="H-T-H motif" evidence="2">
    <location>
        <begin position="32"/>
        <end position="51"/>
    </location>
</feature>
<dbReference type="SUPFAM" id="SSF46689">
    <property type="entry name" value="Homeodomain-like"/>
    <property type="match status" value="1"/>
</dbReference>
<dbReference type="InterPro" id="IPR050624">
    <property type="entry name" value="HTH-type_Tx_Regulator"/>
</dbReference>
<comment type="caution">
    <text evidence="4">The sequence shown here is derived from an EMBL/GenBank/DDBJ whole genome shotgun (WGS) entry which is preliminary data.</text>
</comment>
<dbReference type="EMBL" id="JAOQJV010000001">
    <property type="protein sequence ID" value="MCU6698650.1"/>
    <property type="molecule type" value="Genomic_DNA"/>
</dbReference>
<evidence type="ECO:0000259" key="3">
    <source>
        <dbReference type="PROSITE" id="PS50977"/>
    </source>
</evidence>
<organism evidence="4 5">
    <name type="scientific">Dorea ammoniilytica</name>
    <dbReference type="NCBI Taxonomy" id="2981788"/>
    <lineage>
        <taxon>Bacteria</taxon>
        <taxon>Bacillati</taxon>
        <taxon>Bacillota</taxon>
        <taxon>Clostridia</taxon>
        <taxon>Lachnospirales</taxon>
        <taxon>Lachnospiraceae</taxon>
        <taxon>Dorea</taxon>
    </lineage>
</organism>
<dbReference type="PRINTS" id="PR00455">
    <property type="entry name" value="HTHTETR"/>
</dbReference>
<gene>
    <name evidence="4" type="ORF">OCV65_00105</name>
</gene>
<dbReference type="Proteomes" id="UP001207605">
    <property type="component" value="Unassembled WGS sequence"/>
</dbReference>
<name>A0ABT2S307_9FIRM</name>
<feature type="domain" description="HTH tetR-type" evidence="3">
    <location>
        <begin position="9"/>
        <end position="69"/>
    </location>
</feature>
<dbReference type="Pfam" id="PF00440">
    <property type="entry name" value="TetR_N"/>
    <property type="match status" value="1"/>
</dbReference>
<dbReference type="InterPro" id="IPR009057">
    <property type="entry name" value="Homeodomain-like_sf"/>
</dbReference>
<sequence length="206" mass="23540">MGKVDENKKQKREALLNTAYELFTTKGTNATAISDIVRQAGVAKGTFYLYFKDKYDIKNKLVAHKTSDLFQKAGRSMREAQVNGLENQLIFIIDHIINTLVKDLPLMNFISKNLVMGALRNTLLTGESDNSEIYDEFIELVEEDDYSYDNVDVMLFTIVELAGSAGYNSILYQEPLPIEEYKTFLYRTVRLIIESHRITTKEEAVS</sequence>
<keyword evidence="5" id="KW-1185">Reference proteome</keyword>
<evidence type="ECO:0000256" key="2">
    <source>
        <dbReference type="PROSITE-ProRule" id="PRU00335"/>
    </source>
</evidence>
<evidence type="ECO:0000313" key="4">
    <source>
        <dbReference type="EMBL" id="MCU6698650.1"/>
    </source>
</evidence>
<protein>
    <submittedName>
        <fullName evidence="4">TetR/AcrR family transcriptional regulator</fullName>
    </submittedName>
</protein>
<accession>A0ABT2S307</accession>
<keyword evidence="1 2" id="KW-0238">DNA-binding</keyword>
<proteinExistence type="predicted"/>
<evidence type="ECO:0000313" key="5">
    <source>
        <dbReference type="Proteomes" id="UP001207605"/>
    </source>
</evidence>